<evidence type="ECO:0000313" key="2">
    <source>
        <dbReference type="Proteomes" id="UP000075243"/>
    </source>
</evidence>
<reference evidence="1" key="1">
    <citation type="journal article" date="2012" name="Nat. Biotechnol.">
        <title>Draft genome sequence of pigeonpea (Cajanus cajan), an orphan legume crop of resource-poor farmers.</title>
        <authorList>
            <person name="Varshney R.K."/>
            <person name="Chen W."/>
            <person name="Li Y."/>
            <person name="Bharti A.K."/>
            <person name="Saxena R.K."/>
            <person name="Schlueter J.A."/>
            <person name="Donoghue M.T."/>
            <person name="Azam S."/>
            <person name="Fan G."/>
            <person name="Whaley A.M."/>
            <person name="Farmer A.D."/>
            <person name="Sheridan J."/>
            <person name="Iwata A."/>
            <person name="Tuteja R."/>
            <person name="Penmetsa R.V."/>
            <person name="Wu W."/>
            <person name="Upadhyaya H.D."/>
            <person name="Yang S.P."/>
            <person name="Shah T."/>
            <person name="Saxena K.B."/>
            <person name="Michael T."/>
            <person name="McCombie W.R."/>
            <person name="Yang B."/>
            <person name="Zhang G."/>
            <person name="Yang H."/>
            <person name="Wang J."/>
            <person name="Spillane C."/>
            <person name="Cook D.R."/>
            <person name="May G.D."/>
            <person name="Xu X."/>
            <person name="Jackson S.A."/>
        </authorList>
    </citation>
    <scope>NUCLEOTIDE SEQUENCE [LARGE SCALE GENOMIC DNA]</scope>
</reference>
<accession>A0A151RUP5</accession>
<proteinExistence type="predicted"/>
<gene>
    <name evidence="1" type="ORF">KK1_032142</name>
</gene>
<keyword evidence="2" id="KW-1185">Reference proteome</keyword>
<name>A0A151RUP5_CAJCA</name>
<sequence>MDNSKFINAPLVSHFKLSSKQCPTSEKDKEEIQKIPYASVVGSFMYVMVCTGPTIAHAISVVNHFLSDLGKEHWQVVKWIHRYLRGTSKVCLCFGSGEPTLNGYKDADMASDVDSKKYTSRYMMTFAKKVVSWQSRL</sequence>
<dbReference type="STRING" id="3821.A0A151RUP5"/>
<evidence type="ECO:0000313" key="1">
    <source>
        <dbReference type="EMBL" id="KYP46265.1"/>
    </source>
</evidence>
<dbReference type="Gramene" id="C.cajan_29888.t">
    <property type="protein sequence ID" value="C.cajan_29888.t.cds1"/>
    <property type="gene ID" value="C.cajan_29888"/>
</dbReference>
<protein>
    <submittedName>
        <fullName evidence="1">Retrovirus-related Pol polyprotein from transposon TNT 1-94</fullName>
    </submittedName>
</protein>
<organism evidence="1 2">
    <name type="scientific">Cajanus cajan</name>
    <name type="common">Pigeon pea</name>
    <name type="synonym">Cajanus indicus</name>
    <dbReference type="NCBI Taxonomy" id="3821"/>
    <lineage>
        <taxon>Eukaryota</taxon>
        <taxon>Viridiplantae</taxon>
        <taxon>Streptophyta</taxon>
        <taxon>Embryophyta</taxon>
        <taxon>Tracheophyta</taxon>
        <taxon>Spermatophyta</taxon>
        <taxon>Magnoliopsida</taxon>
        <taxon>eudicotyledons</taxon>
        <taxon>Gunneridae</taxon>
        <taxon>Pentapetalae</taxon>
        <taxon>rosids</taxon>
        <taxon>fabids</taxon>
        <taxon>Fabales</taxon>
        <taxon>Fabaceae</taxon>
        <taxon>Papilionoideae</taxon>
        <taxon>50 kb inversion clade</taxon>
        <taxon>NPAAA clade</taxon>
        <taxon>indigoferoid/millettioid clade</taxon>
        <taxon>Phaseoleae</taxon>
        <taxon>Cajanus</taxon>
    </lineage>
</organism>
<dbReference type="AlphaFoldDB" id="A0A151RUP5"/>
<dbReference type="EMBL" id="KQ483563">
    <property type="protein sequence ID" value="KYP46265.1"/>
    <property type="molecule type" value="Genomic_DNA"/>
</dbReference>
<dbReference type="PANTHER" id="PTHR11439:SF467">
    <property type="entry name" value="INTEGRASE CATALYTIC DOMAIN-CONTAINING PROTEIN"/>
    <property type="match status" value="1"/>
</dbReference>
<dbReference type="OMA" id="SICHYID"/>
<dbReference type="Proteomes" id="UP000075243">
    <property type="component" value="Unassembled WGS sequence"/>
</dbReference>
<dbReference type="PANTHER" id="PTHR11439">
    <property type="entry name" value="GAG-POL-RELATED RETROTRANSPOSON"/>
    <property type="match status" value="1"/>
</dbReference>